<dbReference type="AlphaFoldDB" id="A0A086L9S2"/>
<name>A0A086L9S2_TOXGO</name>
<feature type="compositionally biased region" description="Gly residues" evidence="1">
    <location>
        <begin position="216"/>
        <end position="248"/>
    </location>
</feature>
<evidence type="ECO:0000313" key="2">
    <source>
        <dbReference type="EMBL" id="KFG53390.1"/>
    </source>
</evidence>
<accession>A0A086L9S2</accession>
<comment type="caution">
    <text evidence="2">The sequence shown here is derived from an EMBL/GenBank/DDBJ whole genome shotgun (WGS) entry which is preliminary data.</text>
</comment>
<feature type="compositionally biased region" description="Basic and acidic residues" evidence="1">
    <location>
        <begin position="75"/>
        <end position="96"/>
    </location>
</feature>
<feature type="compositionally biased region" description="Basic and acidic residues" evidence="1">
    <location>
        <begin position="105"/>
        <end position="137"/>
    </location>
</feature>
<dbReference type="GO" id="GO:0005634">
    <property type="term" value="C:nucleus"/>
    <property type="evidence" value="ECO:0007669"/>
    <property type="project" value="TreeGrafter"/>
</dbReference>
<dbReference type="PANTHER" id="PTHR12381:SF56">
    <property type="entry name" value="B30.2_SPRY DOMAIN-CONTAINING PROTEIN-RELATED"/>
    <property type="match status" value="1"/>
</dbReference>
<dbReference type="Proteomes" id="UP000028838">
    <property type="component" value="Unassembled WGS sequence"/>
</dbReference>
<reference evidence="2 3" key="1">
    <citation type="submission" date="2014-07" db="EMBL/GenBank/DDBJ databases">
        <authorList>
            <person name="Sibley D."/>
            <person name="Venepally P."/>
            <person name="Karamycheva S."/>
            <person name="Hadjithomas M."/>
            <person name="Khan A."/>
            <person name="Brunk B."/>
            <person name="Roos D."/>
            <person name="Caler E."/>
            <person name="Lorenzi H."/>
        </authorList>
    </citation>
    <scope>NUCLEOTIDE SEQUENCE [LARGE SCALE GENOMIC DNA]</scope>
    <source>
        <strain evidence="2 3">FOU</strain>
    </source>
</reference>
<gene>
    <name evidence="2" type="ORF">TGFOU_290270B</name>
</gene>
<dbReference type="GO" id="GO:0000380">
    <property type="term" value="P:alternative mRNA splicing, via spliceosome"/>
    <property type="evidence" value="ECO:0007669"/>
    <property type="project" value="TreeGrafter"/>
</dbReference>
<sequence length="263" mass="29191">LVSKYLFSSFAEWGVRRAVTIVTDERTLQQRTAKREREEGKFVPVSAVMDMKAAFSLPAYDDGFTEIEFPEMPEQDSRQEVRRMNEEGRRFKRENPRASGNQPKPHMESRQGEFAGEKDFRNAKRQRDDCGPYDSRRCPPSQADWSGGGEGWASGPQFSHSSWGDNYQGGPARRVECQRDFQGGMEAPRGMGVETPRGMDMEAPRGMGMEAPRGPQGYGRGGPQGYGHGDPQGYGRGGPQGYGRGGLQNYGDSFRGNSGANGW</sequence>
<feature type="non-terminal residue" evidence="2">
    <location>
        <position position="1"/>
    </location>
</feature>
<dbReference type="EMBL" id="AEYH02000908">
    <property type="protein sequence ID" value="KFG53390.1"/>
    <property type="molecule type" value="Genomic_DNA"/>
</dbReference>
<dbReference type="PANTHER" id="PTHR12381">
    <property type="entry name" value="HETEROGENEOUS NUCLEAR RIBONUCLEOPROTEIN U FAMILY MEMBER"/>
    <property type="match status" value="1"/>
</dbReference>
<feature type="compositionally biased region" description="Polar residues" evidence="1">
    <location>
        <begin position="156"/>
        <end position="165"/>
    </location>
</feature>
<evidence type="ECO:0000313" key="3">
    <source>
        <dbReference type="Proteomes" id="UP000028838"/>
    </source>
</evidence>
<feature type="region of interest" description="Disordered" evidence="1">
    <location>
        <begin position="72"/>
        <end position="263"/>
    </location>
</feature>
<evidence type="ECO:0000256" key="1">
    <source>
        <dbReference type="SAM" id="MobiDB-lite"/>
    </source>
</evidence>
<proteinExistence type="predicted"/>
<organism evidence="2 3">
    <name type="scientific">Toxoplasma gondii FOU</name>
    <dbReference type="NCBI Taxonomy" id="943167"/>
    <lineage>
        <taxon>Eukaryota</taxon>
        <taxon>Sar</taxon>
        <taxon>Alveolata</taxon>
        <taxon>Apicomplexa</taxon>
        <taxon>Conoidasida</taxon>
        <taxon>Coccidia</taxon>
        <taxon>Eucoccidiorida</taxon>
        <taxon>Eimeriorina</taxon>
        <taxon>Sarcocystidae</taxon>
        <taxon>Toxoplasma</taxon>
    </lineage>
</organism>
<dbReference type="GO" id="GO:0003723">
    <property type="term" value="F:RNA binding"/>
    <property type="evidence" value="ECO:0007669"/>
    <property type="project" value="TreeGrafter"/>
</dbReference>
<protein>
    <submittedName>
        <fullName evidence="2">SPRY domain-containing protein</fullName>
    </submittedName>
</protein>
<dbReference type="VEuPathDB" id="ToxoDB:TGFOU_290270B"/>